<gene>
    <name evidence="1" type="ORF">CAL65_14935</name>
</gene>
<accession>A0A3E0WNV6</accession>
<keyword evidence="2" id="KW-1185">Reference proteome</keyword>
<comment type="caution">
    <text evidence="1">The sequence shown here is derived from an EMBL/GenBank/DDBJ whole genome shotgun (WGS) entry which is preliminary data.</text>
</comment>
<dbReference type="EMBL" id="NFZW01000015">
    <property type="protein sequence ID" value="RFA34654.1"/>
    <property type="molecule type" value="Genomic_DNA"/>
</dbReference>
<protein>
    <recommendedName>
        <fullName evidence="3">ATP-grasp domain-containing protein</fullName>
    </recommendedName>
</protein>
<dbReference type="OrthoDB" id="9791827at2"/>
<organism evidence="1 2">
    <name type="scientific">Alkalilimnicola ehrlichii</name>
    <dbReference type="NCBI Taxonomy" id="351052"/>
    <lineage>
        <taxon>Bacteria</taxon>
        <taxon>Pseudomonadati</taxon>
        <taxon>Pseudomonadota</taxon>
        <taxon>Gammaproteobacteria</taxon>
        <taxon>Chromatiales</taxon>
        <taxon>Ectothiorhodospiraceae</taxon>
        <taxon>Alkalilimnicola</taxon>
    </lineage>
</organism>
<reference evidence="2" key="1">
    <citation type="submission" date="2017-05" db="EMBL/GenBank/DDBJ databases">
        <authorList>
            <person name="Sharma S."/>
            <person name="Sidhu C."/>
            <person name="Pinnaka A.K."/>
        </authorList>
    </citation>
    <scope>NUCLEOTIDE SEQUENCE [LARGE SCALE GENOMIC DNA]</scope>
    <source>
        <strain evidence="2">AK93</strain>
    </source>
</reference>
<dbReference type="AlphaFoldDB" id="A0A3E0WNV6"/>
<evidence type="ECO:0000313" key="2">
    <source>
        <dbReference type="Proteomes" id="UP000256763"/>
    </source>
</evidence>
<name>A0A3E0WNV6_9GAMM</name>
<dbReference type="InterPro" id="IPR029465">
    <property type="entry name" value="ATPgrasp_TupA"/>
</dbReference>
<sequence>MQELPPLSEFLASAQVPDYAVTRHMARKESQPTAPSFARKLDEAVRKAEYQERVLQRTPFARLARRRHWVRRFLAEQGWLTAQVYAEGFALPELRRAIGDLHRFVVKPIHATNAWGVMPLVRSGEFSFRNLFDDREYRLVDLLAALDAPMQRYMFPNLWQLEELLLPPDGEPSPLPDYKVYAFQGEAPLILQVRREAGEPRYRWYDSTWQAVKTGKHEDRLDPETVPPVNAEAILESAREISRILPTAFCRIDLYDTQHGVVVGELTPEPGLYHKFDPLVDLYLGVLYEQAELRRLTELEEVATLQRTNSEDRRVMHCS</sequence>
<dbReference type="RefSeq" id="WP_116302847.1">
    <property type="nucleotide sequence ID" value="NZ_NFZV01000014.1"/>
</dbReference>
<proteinExistence type="predicted"/>
<dbReference type="Pfam" id="PF14305">
    <property type="entry name" value="ATPgrasp_TupA"/>
    <property type="match status" value="1"/>
</dbReference>
<dbReference type="Proteomes" id="UP000256763">
    <property type="component" value="Unassembled WGS sequence"/>
</dbReference>
<evidence type="ECO:0008006" key="3">
    <source>
        <dbReference type="Google" id="ProtNLM"/>
    </source>
</evidence>
<evidence type="ECO:0000313" key="1">
    <source>
        <dbReference type="EMBL" id="RFA34654.1"/>
    </source>
</evidence>